<keyword evidence="2" id="KW-0813">Transport</keyword>
<feature type="transmembrane region" description="Helical" evidence="10">
    <location>
        <begin position="326"/>
        <end position="348"/>
    </location>
</feature>
<protein>
    <submittedName>
        <fullName evidence="13">Sodium/hydrogen exchanger, putative</fullName>
    </submittedName>
</protein>
<feature type="chain" id="PRO_5033366852" evidence="11">
    <location>
        <begin position="27"/>
        <end position="925"/>
    </location>
</feature>
<name>A0A3B0MMZ8_THEAN</name>
<feature type="transmembrane region" description="Helical" evidence="10">
    <location>
        <begin position="271"/>
        <end position="289"/>
    </location>
</feature>
<evidence type="ECO:0000259" key="12">
    <source>
        <dbReference type="Pfam" id="PF00999"/>
    </source>
</evidence>
<feature type="transmembrane region" description="Helical" evidence="10">
    <location>
        <begin position="168"/>
        <end position="190"/>
    </location>
</feature>
<proteinExistence type="predicted"/>
<evidence type="ECO:0000256" key="10">
    <source>
        <dbReference type="SAM" id="Phobius"/>
    </source>
</evidence>
<feature type="transmembrane region" description="Helical" evidence="10">
    <location>
        <begin position="39"/>
        <end position="61"/>
    </location>
</feature>
<dbReference type="GO" id="GO:0098719">
    <property type="term" value="P:sodium ion import across plasma membrane"/>
    <property type="evidence" value="ECO:0007669"/>
    <property type="project" value="TreeGrafter"/>
</dbReference>
<feature type="transmembrane region" description="Helical" evidence="10">
    <location>
        <begin position="68"/>
        <end position="86"/>
    </location>
</feature>
<evidence type="ECO:0000256" key="1">
    <source>
        <dbReference type="ARBA" id="ARBA00004651"/>
    </source>
</evidence>
<keyword evidence="9" id="KW-0739">Sodium transport</keyword>
<dbReference type="VEuPathDB" id="PiroplasmaDB:TA14275"/>
<evidence type="ECO:0000256" key="4">
    <source>
        <dbReference type="ARBA" id="ARBA00022692"/>
    </source>
</evidence>
<feature type="transmembrane region" description="Helical" evidence="10">
    <location>
        <begin position="211"/>
        <end position="229"/>
    </location>
</feature>
<keyword evidence="8 10" id="KW-0472">Membrane</keyword>
<keyword evidence="3" id="KW-1003">Cell membrane</keyword>
<dbReference type="InterPro" id="IPR018422">
    <property type="entry name" value="Cation/H_exchanger_CPA1"/>
</dbReference>
<gene>
    <name evidence="13" type="ORF">TAT_000153300</name>
    <name evidence="14" type="ORF">TAV_000153400</name>
</gene>
<feature type="signal peptide" evidence="11">
    <location>
        <begin position="1"/>
        <end position="26"/>
    </location>
</feature>
<evidence type="ECO:0000313" key="14">
    <source>
        <dbReference type="EMBL" id="SVP91365.1"/>
    </source>
</evidence>
<dbReference type="PANTHER" id="PTHR10110">
    <property type="entry name" value="SODIUM/HYDROGEN EXCHANGER"/>
    <property type="match status" value="1"/>
</dbReference>
<evidence type="ECO:0000256" key="11">
    <source>
        <dbReference type="SAM" id="SignalP"/>
    </source>
</evidence>
<keyword evidence="6" id="KW-0915">Sodium</keyword>
<feature type="transmembrane region" description="Helical" evidence="10">
    <location>
        <begin position="136"/>
        <end position="162"/>
    </location>
</feature>
<sequence>MTLINLIKFLASILAILVLHIEGASCDSDNVNLSGVSENLASLVSVTVFILISSCFLHFLSSKINDKIPISLVLFIYGMLIYGILMNFDNEKLPVGILRWVSSLRNIDNSILYFVALPILLYEATQTIDWYSFCNFLLAGISLAVIGVVLQVAILGILFHYTLRENDIWSFFISFLLASILSSTDPVAVLSILGDSTSSHKLITMFNGESLINDGTSVLLFQFFYLLSINEKSSYWYYIMLFIKLLILSPLLGIACAIVVIVWISFFRKCHIVQCIISISIGYLLYFCAEYYLNISGPLCIVCYGIFIKAYGLITFDKEALEKHHVLIESLSYMSNCVVFLISGIITVGMLRSQFKIKSIGIKTVRLVVVYIYLNITRTIMLLLFKPLLTYTGYQINFKELLLLIWGGLRGAMVLVLGLRLENDKRISNSISDLLSFYISGSTMIILILHGFTFNMLYKLLNPYPVKEYRIEYLNKTMKFIEDKYLERLSNLENYWLYKNTDVLEKANLLVPVLTNVKWTKLGTISYNVTHANIKNLMVIDERKGATQEELDIEDEENIFLLNPELNSNFAHDYLNLNSQTSDIYNMPQHSGSGISATGIDTQIPPGRSMDNMEAIRYGVSNFSSDYEIAKKASIAVNEPLSKEDFSEIDSGGGKDLDEYEIYIIIFNGLLYMYNEMYNKSEIDGKSLLTLKTIINISLDFSINKLKQRSLNIWKNVKNSKINKLYSMINYENFNDGGADQENHISVGDFEDVSKINGFEFEWILLKNNLEYILSKRLNFININNASFVLDIILSYILAHEKLVVKQNSIIHIILGNKLLESYMKQINNAKKYVFIIKNKMNVMFYYCLLIKTSSSMINIKKEIVKQYYSNGMLLDEDEKKLNDLLDEYKISNKSNYTKIIKFIIKKFYQMITFRKNIYTTTNIV</sequence>
<feature type="domain" description="Cation/H+ exchanger transmembrane" evidence="12">
    <location>
        <begin position="55"/>
        <end position="457"/>
    </location>
</feature>
<keyword evidence="4 10" id="KW-0812">Transmembrane</keyword>
<keyword evidence="5 10" id="KW-1133">Transmembrane helix</keyword>
<evidence type="ECO:0000256" key="7">
    <source>
        <dbReference type="ARBA" id="ARBA00023065"/>
    </source>
</evidence>
<organism evidence="13">
    <name type="scientific">Theileria annulata</name>
    <dbReference type="NCBI Taxonomy" id="5874"/>
    <lineage>
        <taxon>Eukaryota</taxon>
        <taxon>Sar</taxon>
        <taxon>Alveolata</taxon>
        <taxon>Apicomplexa</taxon>
        <taxon>Aconoidasida</taxon>
        <taxon>Piroplasmida</taxon>
        <taxon>Theileriidae</taxon>
        <taxon>Theileria</taxon>
    </lineage>
</organism>
<dbReference type="GO" id="GO:0015385">
    <property type="term" value="F:sodium:proton antiporter activity"/>
    <property type="evidence" value="ECO:0007669"/>
    <property type="project" value="InterPro"/>
</dbReference>
<evidence type="ECO:0000256" key="5">
    <source>
        <dbReference type="ARBA" id="ARBA00022989"/>
    </source>
</evidence>
<dbReference type="GO" id="GO:0015386">
    <property type="term" value="F:potassium:proton antiporter activity"/>
    <property type="evidence" value="ECO:0007669"/>
    <property type="project" value="TreeGrafter"/>
</dbReference>
<dbReference type="GO" id="GO:0005886">
    <property type="term" value="C:plasma membrane"/>
    <property type="evidence" value="ECO:0007669"/>
    <property type="project" value="UniProtKB-SubCell"/>
</dbReference>
<dbReference type="Gene3D" id="6.10.140.1330">
    <property type="match status" value="1"/>
</dbReference>
<keyword evidence="7" id="KW-0406">Ion transport</keyword>
<evidence type="ECO:0000256" key="9">
    <source>
        <dbReference type="ARBA" id="ARBA00023201"/>
    </source>
</evidence>
<feature type="transmembrane region" description="Helical" evidence="10">
    <location>
        <begin position="368"/>
        <end position="389"/>
    </location>
</feature>
<feature type="transmembrane region" description="Helical" evidence="10">
    <location>
        <begin position="439"/>
        <end position="461"/>
    </location>
</feature>
<dbReference type="Pfam" id="PF00999">
    <property type="entry name" value="Na_H_Exchanger"/>
    <property type="match status" value="1"/>
</dbReference>
<evidence type="ECO:0000256" key="2">
    <source>
        <dbReference type="ARBA" id="ARBA00022448"/>
    </source>
</evidence>
<dbReference type="InterPro" id="IPR006153">
    <property type="entry name" value="Cation/H_exchanger_TM"/>
</dbReference>
<dbReference type="GO" id="GO:0051453">
    <property type="term" value="P:regulation of intracellular pH"/>
    <property type="evidence" value="ECO:0007669"/>
    <property type="project" value="TreeGrafter"/>
</dbReference>
<keyword evidence="11" id="KW-0732">Signal</keyword>
<accession>A0A3B0MMZ8</accession>
<feature type="transmembrane region" description="Helical" evidence="10">
    <location>
        <begin position="295"/>
        <end position="314"/>
    </location>
</feature>
<reference evidence="13" key="1">
    <citation type="submission" date="2018-07" db="EMBL/GenBank/DDBJ databases">
        <authorList>
            <person name="Quirk P.G."/>
            <person name="Krulwich T.A."/>
        </authorList>
    </citation>
    <scope>NUCLEOTIDE SEQUENCE</scope>
    <source>
        <strain evidence="13">Anand</strain>
    </source>
</reference>
<dbReference type="EMBL" id="UIVS01000002">
    <property type="protein sequence ID" value="SVP91365.1"/>
    <property type="molecule type" value="Genomic_DNA"/>
</dbReference>
<comment type="subcellular location">
    <subcellularLocation>
        <location evidence="1">Cell membrane</location>
        <topology evidence="1">Multi-pass membrane protein</topology>
    </subcellularLocation>
</comment>
<feature type="transmembrane region" description="Helical" evidence="10">
    <location>
        <begin position="235"/>
        <end position="264"/>
    </location>
</feature>
<dbReference type="PANTHER" id="PTHR10110:SF86">
    <property type="entry name" value="SODIUM_HYDROGEN EXCHANGER 7"/>
    <property type="match status" value="1"/>
</dbReference>
<evidence type="ECO:0000313" key="13">
    <source>
        <dbReference type="EMBL" id="SVP90822.1"/>
    </source>
</evidence>
<dbReference type="EMBL" id="UIVT01000002">
    <property type="protein sequence ID" value="SVP90822.1"/>
    <property type="molecule type" value="Genomic_DNA"/>
</dbReference>
<feature type="transmembrane region" description="Helical" evidence="10">
    <location>
        <begin position="401"/>
        <end position="419"/>
    </location>
</feature>
<evidence type="ECO:0000256" key="8">
    <source>
        <dbReference type="ARBA" id="ARBA00023136"/>
    </source>
</evidence>
<dbReference type="AlphaFoldDB" id="A0A3B0MMZ8"/>
<evidence type="ECO:0000256" key="3">
    <source>
        <dbReference type="ARBA" id="ARBA00022475"/>
    </source>
</evidence>
<evidence type="ECO:0000256" key="6">
    <source>
        <dbReference type="ARBA" id="ARBA00023053"/>
    </source>
</evidence>